<evidence type="ECO:0000256" key="1">
    <source>
        <dbReference type="ARBA" id="ARBA00001947"/>
    </source>
</evidence>
<dbReference type="Proteomes" id="UP001058271">
    <property type="component" value="Chromosome"/>
</dbReference>
<evidence type="ECO:0000256" key="2">
    <source>
        <dbReference type="ARBA" id="ARBA00023002"/>
    </source>
</evidence>
<dbReference type="InterPro" id="IPR020843">
    <property type="entry name" value="ER"/>
</dbReference>
<reference evidence="4" key="1">
    <citation type="submission" date="2021-04" db="EMBL/GenBank/DDBJ databases">
        <title>Biosynthetic gene clusters of Dactylosporangioum roseum.</title>
        <authorList>
            <person name="Hartkoorn R.C."/>
            <person name="Beaudoing E."/>
            <person name="Hot D."/>
            <person name="Moureu S."/>
        </authorList>
    </citation>
    <scope>NUCLEOTIDE SEQUENCE</scope>
    <source>
        <strain evidence="4">NRRL B-16295</strain>
    </source>
</reference>
<dbReference type="SMART" id="SM00829">
    <property type="entry name" value="PKS_ER"/>
    <property type="match status" value="1"/>
</dbReference>
<proteinExistence type="predicted"/>
<dbReference type="InterPro" id="IPR036291">
    <property type="entry name" value="NAD(P)-bd_dom_sf"/>
</dbReference>
<sequence>MAGTPVKALSTDAVGSLALREQPSPEHDGRVVVRSAVAGICATDVHLLDGFLPRPDHPFVLGHEGAGVVASVPPGVTGLRPGDRVVLYSPLVCGRCRECARGREEVCADPRGQLGFSLDGTFADEWSAPANNLVVLPDSVSFELGALLGCAGLTAVHAVRLAGLGAGDVAVVNGVGGVGLMLIQVAAACGATVLAVADAAEKCAPARQAGASDVVVLGRGGSAAVVAELGELTGGRGADHYFDLVGTRESLDAGIDALARYGTAIVLSSTGDLARIDPRAMLLKQTRLIGSLAGSLADLHTAVRLAEQGALTAQIDQRYPLREATAGFARIRNREALGRNIIVW</sequence>
<protein>
    <submittedName>
        <fullName evidence="4">Alcohol dehydrogenase catalytic domain-containing protein</fullName>
    </submittedName>
</protein>
<dbReference type="InterPro" id="IPR050129">
    <property type="entry name" value="Zn_alcohol_dh"/>
</dbReference>
<keyword evidence="5" id="KW-1185">Reference proteome</keyword>
<organism evidence="4 5">
    <name type="scientific">Dactylosporangium roseum</name>
    <dbReference type="NCBI Taxonomy" id="47989"/>
    <lineage>
        <taxon>Bacteria</taxon>
        <taxon>Bacillati</taxon>
        <taxon>Actinomycetota</taxon>
        <taxon>Actinomycetes</taxon>
        <taxon>Micromonosporales</taxon>
        <taxon>Micromonosporaceae</taxon>
        <taxon>Dactylosporangium</taxon>
    </lineage>
</organism>
<keyword evidence="2" id="KW-0560">Oxidoreductase</keyword>
<evidence type="ECO:0000313" key="4">
    <source>
        <dbReference type="EMBL" id="UWZ39499.1"/>
    </source>
</evidence>
<dbReference type="InterPro" id="IPR013149">
    <property type="entry name" value="ADH-like_C"/>
</dbReference>
<evidence type="ECO:0000313" key="5">
    <source>
        <dbReference type="Proteomes" id="UP001058271"/>
    </source>
</evidence>
<name>A0ABY5ZCW5_9ACTN</name>
<dbReference type="InterPro" id="IPR013154">
    <property type="entry name" value="ADH-like_N"/>
</dbReference>
<dbReference type="EMBL" id="CP073721">
    <property type="protein sequence ID" value="UWZ39499.1"/>
    <property type="molecule type" value="Genomic_DNA"/>
</dbReference>
<feature type="domain" description="Enoyl reductase (ER)" evidence="3">
    <location>
        <begin position="12"/>
        <end position="342"/>
    </location>
</feature>
<dbReference type="PANTHER" id="PTHR43401:SF5">
    <property type="entry name" value="ALCOHOL DEHYDROGENASE-RELATED"/>
    <property type="match status" value="1"/>
</dbReference>
<accession>A0ABY5ZCW5</accession>
<dbReference type="Pfam" id="PF08240">
    <property type="entry name" value="ADH_N"/>
    <property type="match status" value="1"/>
</dbReference>
<dbReference type="SUPFAM" id="SSF50129">
    <property type="entry name" value="GroES-like"/>
    <property type="match status" value="1"/>
</dbReference>
<comment type="cofactor">
    <cofactor evidence="1">
        <name>Zn(2+)</name>
        <dbReference type="ChEBI" id="CHEBI:29105"/>
    </cofactor>
</comment>
<dbReference type="SUPFAM" id="SSF51735">
    <property type="entry name" value="NAD(P)-binding Rossmann-fold domains"/>
    <property type="match status" value="1"/>
</dbReference>
<dbReference type="InterPro" id="IPR011032">
    <property type="entry name" value="GroES-like_sf"/>
</dbReference>
<evidence type="ECO:0000259" key="3">
    <source>
        <dbReference type="SMART" id="SM00829"/>
    </source>
</evidence>
<gene>
    <name evidence="4" type="ORF">Drose_15445</name>
</gene>
<dbReference type="RefSeq" id="WP_260728909.1">
    <property type="nucleotide sequence ID" value="NZ_BAAABS010000016.1"/>
</dbReference>
<dbReference type="PANTHER" id="PTHR43401">
    <property type="entry name" value="L-THREONINE 3-DEHYDROGENASE"/>
    <property type="match status" value="1"/>
</dbReference>
<dbReference type="Gene3D" id="3.90.180.10">
    <property type="entry name" value="Medium-chain alcohol dehydrogenases, catalytic domain"/>
    <property type="match status" value="1"/>
</dbReference>
<dbReference type="Pfam" id="PF00107">
    <property type="entry name" value="ADH_zinc_N"/>
    <property type="match status" value="1"/>
</dbReference>